<comment type="catalytic activity">
    <reaction evidence="5 6">
        <text>Exonucleolytic cleavage in either 5'- to 3'- or 3'- to 5'-direction to yield nucleoside 5'-phosphates.</text>
        <dbReference type="EC" id="3.1.11.6"/>
    </reaction>
</comment>
<dbReference type="InterPro" id="IPR020579">
    <property type="entry name" value="Exonuc_VII_lsu_C"/>
</dbReference>
<evidence type="ECO:0000256" key="6">
    <source>
        <dbReference type="RuleBase" id="RU004355"/>
    </source>
</evidence>
<feature type="domain" description="OB-fold nucleic acid binding" evidence="9">
    <location>
        <begin position="14"/>
        <end position="107"/>
    </location>
</feature>
<gene>
    <name evidence="5" type="primary">xseA</name>
    <name evidence="10" type="ORF">HKX39_05250</name>
</gene>
<dbReference type="InterPro" id="IPR025824">
    <property type="entry name" value="OB-fold_nuc-bd_dom"/>
</dbReference>
<evidence type="ECO:0000256" key="4">
    <source>
        <dbReference type="ARBA" id="ARBA00022839"/>
    </source>
</evidence>
<dbReference type="HAMAP" id="MF_00378">
    <property type="entry name" value="Exonuc_7_L"/>
    <property type="match status" value="1"/>
</dbReference>
<evidence type="ECO:0000256" key="7">
    <source>
        <dbReference type="SAM" id="Coils"/>
    </source>
</evidence>
<dbReference type="GO" id="GO:0008855">
    <property type="term" value="F:exodeoxyribonuclease VII activity"/>
    <property type="evidence" value="ECO:0007669"/>
    <property type="project" value="UniProtKB-UniRule"/>
</dbReference>
<keyword evidence="1 5" id="KW-0963">Cytoplasm</keyword>
<dbReference type="Pfam" id="PF13742">
    <property type="entry name" value="tRNA_anti_2"/>
    <property type="match status" value="1"/>
</dbReference>
<organism evidence="10 11">
    <name type="scientific">Pelistega suis</name>
    <dbReference type="NCBI Taxonomy" id="1631957"/>
    <lineage>
        <taxon>Bacteria</taxon>
        <taxon>Pseudomonadati</taxon>
        <taxon>Pseudomonadota</taxon>
        <taxon>Betaproteobacteria</taxon>
        <taxon>Burkholderiales</taxon>
        <taxon>Alcaligenaceae</taxon>
        <taxon>Pelistega</taxon>
    </lineage>
</organism>
<dbReference type="GO" id="GO:0003676">
    <property type="term" value="F:nucleic acid binding"/>
    <property type="evidence" value="ECO:0007669"/>
    <property type="project" value="InterPro"/>
</dbReference>
<keyword evidence="3 5" id="KW-0378">Hydrolase</keyword>
<feature type="coiled-coil region" evidence="7">
    <location>
        <begin position="314"/>
        <end position="353"/>
    </location>
</feature>
<dbReference type="GO" id="GO:0009318">
    <property type="term" value="C:exodeoxyribonuclease VII complex"/>
    <property type="evidence" value="ECO:0007669"/>
    <property type="project" value="UniProtKB-UniRule"/>
</dbReference>
<comment type="similarity">
    <text evidence="5 6">Belongs to the XseA family.</text>
</comment>
<dbReference type="CDD" id="cd04489">
    <property type="entry name" value="ExoVII_LU_OBF"/>
    <property type="match status" value="1"/>
</dbReference>
<dbReference type="NCBIfam" id="TIGR00237">
    <property type="entry name" value="xseA"/>
    <property type="match status" value="1"/>
</dbReference>
<dbReference type="PANTHER" id="PTHR30008">
    <property type="entry name" value="EXODEOXYRIBONUCLEASE 7 LARGE SUBUNIT"/>
    <property type="match status" value="1"/>
</dbReference>
<dbReference type="EC" id="3.1.11.6" evidence="5"/>
<comment type="subcellular location">
    <subcellularLocation>
        <location evidence="5 6">Cytoplasm</location>
    </subcellularLocation>
</comment>
<proteinExistence type="inferred from homology"/>
<dbReference type="GO" id="GO:0006308">
    <property type="term" value="P:DNA catabolic process"/>
    <property type="evidence" value="ECO:0007669"/>
    <property type="project" value="UniProtKB-UniRule"/>
</dbReference>
<reference evidence="10 11" key="1">
    <citation type="submission" date="2020-05" db="EMBL/GenBank/DDBJ databases">
        <authorList>
            <person name="Niu N."/>
        </authorList>
    </citation>
    <scope>NUCLEOTIDE SEQUENCE [LARGE SCALE GENOMIC DNA]</scope>
    <source>
        <strain evidence="10 11">3340-03</strain>
    </source>
</reference>
<dbReference type="Proteomes" id="UP000537862">
    <property type="component" value="Unassembled WGS sequence"/>
</dbReference>
<keyword evidence="11" id="KW-1185">Reference proteome</keyword>
<dbReference type="GO" id="GO:0005737">
    <property type="term" value="C:cytoplasm"/>
    <property type="evidence" value="ECO:0007669"/>
    <property type="project" value="UniProtKB-SubCell"/>
</dbReference>
<comment type="caution">
    <text evidence="10">The sequence shown here is derived from an EMBL/GenBank/DDBJ whole genome shotgun (WGS) entry which is preliminary data.</text>
</comment>
<keyword evidence="7" id="KW-0175">Coiled coil</keyword>
<comment type="function">
    <text evidence="5">Bidirectionally degrades single-stranded DNA into large acid-insoluble oligonucleotides, which are then degraded further into small acid-soluble oligonucleotides.</text>
</comment>
<sequence length="447" mass="50067">MDIDSFSTKQEEVISVADLNRYVAQVLGQQVPMLWVKGEISNLTIAASGHWYFSLKDDSAMVSSVMFRGRAASVGFRPQNGLEIEALGQVGLYEPRGTYQFIIEQMRQAGKGNLHEEFLRIKNKLMQEGLCDSHRKKSLPSFIKTVGIVTSLGAAALQDVLTAIRRRAPYINIIIYPSLVQGKEAPYALSHALMQAKQRQEVDVLLLVRGGGSIEDLWAFNDESLARLIADMPMPVVSGVGHETDFTIADFVADMRAPTPTAAAELVSVTTESWLSLLEGYRQRLSRGFAHRMQNFSIRVDRVSMRLVSPQQRLAQLQQKYHYLQKTLHQAIQQMLREKASDLSQEIRALQAASPAVEGYYQKVGHLTTRLNRMMPLVLQKKHAQLQAKKEALQAYNPRAILKRGYSITYNSQAHVVKHANTVKAGEKLRIELGNGQLEVVVLAEEN</sequence>
<evidence type="ECO:0000256" key="3">
    <source>
        <dbReference type="ARBA" id="ARBA00022801"/>
    </source>
</evidence>
<name>A0A849P298_9BURK</name>
<dbReference type="InterPro" id="IPR003753">
    <property type="entry name" value="Exonuc_VII_L"/>
</dbReference>
<keyword evidence="4 5" id="KW-0269">Exonuclease</keyword>
<comment type="subunit">
    <text evidence="5">Heterooligomer composed of large and small subunits.</text>
</comment>
<evidence type="ECO:0000313" key="11">
    <source>
        <dbReference type="Proteomes" id="UP000537862"/>
    </source>
</evidence>
<evidence type="ECO:0000259" key="8">
    <source>
        <dbReference type="Pfam" id="PF02601"/>
    </source>
</evidence>
<dbReference type="Pfam" id="PF02601">
    <property type="entry name" value="Exonuc_VII_L"/>
    <property type="match status" value="1"/>
</dbReference>
<accession>A0A849P298</accession>
<protein>
    <recommendedName>
        <fullName evidence="5">Exodeoxyribonuclease 7 large subunit</fullName>
        <ecNumber evidence="5">3.1.11.6</ecNumber>
    </recommendedName>
    <alternativeName>
        <fullName evidence="5">Exodeoxyribonuclease VII large subunit</fullName>
        <shortName evidence="5">Exonuclease VII large subunit</shortName>
    </alternativeName>
</protein>
<dbReference type="PANTHER" id="PTHR30008:SF0">
    <property type="entry name" value="EXODEOXYRIBONUCLEASE 7 LARGE SUBUNIT"/>
    <property type="match status" value="1"/>
</dbReference>
<evidence type="ECO:0000259" key="9">
    <source>
        <dbReference type="Pfam" id="PF13742"/>
    </source>
</evidence>
<dbReference type="EMBL" id="JABGBN010000002">
    <property type="protein sequence ID" value="NOL51580.1"/>
    <property type="molecule type" value="Genomic_DNA"/>
</dbReference>
<keyword evidence="2 5" id="KW-0540">Nuclease</keyword>
<evidence type="ECO:0000313" key="10">
    <source>
        <dbReference type="EMBL" id="NOL51580.1"/>
    </source>
</evidence>
<evidence type="ECO:0000256" key="1">
    <source>
        <dbReference type="ARBA" id="ARBA00022490"/>
    </source>
</evidence>
<dbReference type="AlphaFoldDB" id="A0A849P298"/>
<evidence type="ECO:0000256" key="2">
    <source>
        <dbReference type="ARBA" id="ARBA00022722"/>
    </source>
</evidence>
<evidence type="ECO:0000256" key="5">
    <source>
        <dbReference type="HAMAP-Rule" id="MF_00378"/>
    </source>
</evidence>
<feature type="domain" description="Exonuclease VII large subunit C-terminal" evidence="8">
    <location>
        <begin position="131"/>
        <end position="440"/>
    </location>
</feature>